<accession>A0A2H9THH5</accession>
<name>A0A2H9THH5_9FUNG</name>
<dbReference type="AlphaFoldDB" id="A0A2H9THH5"/>
<protein>
    <submittedName>
        <fullName evidence="1">Uncharacterized protein</fullName>
    </submittedName>
</protein>
<proteinExistence type="predicted"/>
<keyword evidence="2" id="KW-1185">Reference proteome</keyword>
<dbReference type="Proteomes" id="UP000240830">
    <property type="component" value="Unassembled WGS sequence"/>
</dbReference>
<evidence type="ECO:0000313" key="2">
    <source>
        <dbReference type="Proteomes" id="UP000240830"/>
    </source>
</evidence>
<comment type="caution">
    <text evidence="1">The sequence shown here is derived from an EMBL/GenBank/DDBJ whole genome shotgun (WGS) entry which is preliminary data.</text>
</comment>
<reference evidence="1 2" key="1">
    <citation type="submission" date="2016-10" db="EMBL/GenBank/DDBJ databases">
        <title>The genome of Paramicrosporidium saccamoebae is the missing link in understanding Cryptomycota and Microsporidia evolution.</title>
        <authorList>
            <person name="Quandt C.A."/>
            <person name="Beaudet D."/>
            <person name="Corsaro D."/>
            <person name="Michel R."/>
            <person name="Corradi N."/>
            <person name="James T."/>
        </authorList>
    </citation>
    <scope>NUCLEOTIDE SEQUENCE [LARGE SCALE GENOMIC DNA]</scope>
    <source>
        <strain evidence="1 2">KSL3</strain>
    </source>
</reference>
<gene>
    <name evidence="1" type="ORF">PSACC_03006</name>
</gene>
<dbReference type="EMBL" id="MTSL01000186">
    <property type="protein sequence ID" value="PJF17208.1"/>
    <property type="molecule type" value="Genomic_DNA"/>
</dbReference>
<sequence>MLGRSRLQEYFQRILREDMLTLFDRTAALHSLECSIILQGAQTMSNETKYRAACLLEILTGQRVTGKECDAMQEDPAQRTATEAQRKEMERARGALIQQSLRKAAGKKKVVKTDPSALTQQIKKLGSGIKLKTTLHNVKMFYFLEKCREFYLPDIVGGVGDAAREGWRPLDHGHDNRLEKRGLILQYQKRGGSKRDCYPERYPLRREENPMEAISCYTLRSSDLLKFPDVEVHFEALGSVLGGMRAENTGQALQLVLRPTVKIETQLDRESMRSMPHVDNLRVMNYVLSQYFNAYMNRPHIG</sequence>
<organism evidence="1 2">
    <name type="scientific">Paramicrosporidium saccamoebae</name>
    <dbReference type="NCBI Taxonomy" id="1246581"/>
    <lineage>
        <taxon>Eukaryota</taxon>
        <taxon>Fungi</taxon>
        <taxon>Fungi incertae sedis</taxon>
        <taxon>Cryptomycota</taxon>
        <taxon>Cryptomycota incertae sedis</taxon>
        <taxon>Paramicrosporidium</taxon>
    </lineage>
</organism>
<evidence type="ECO:0000313" key="1">
    <source>
        <dbReference type="EMBL" id="PJF17208.1"/>
    </source>
</evidence>